<gene>
    <name evidence="3" type="ORF">ENG67_05705</name>
</gene>
<accession>A0A7C0XDS3</accession>
<organism evidence="3">
    <name type="scientific">candidate division WOR-3 bacterium</name>
    <dbReference type="NCBI Taxonomy" id="2052148"/>
    <lineage>
        <taxon>Bacteria</taxon>
        <taxon>Bacteria division WOR-3</taxon>
    </lineage>
</organism>
<evidence type="ECO:0000256" key="1">
    <source>
        <dbReference type="ARBA" id="ARBA00007569"/>
    </source>
</evidence>
<dbReference type="PANTHER" id="PTHR10884">
    <property type="entry name" value="NADH DEHYDROGENASE UBIQUINONE IRON-SULFUR PROTEIN 3"/>
    <property type="match status" value="1"/>
</dbReference>
<protein>
    <submittedName>
        <fullName evidence="3">NADH-quinone oxidoreductase subunit C</fullName>
    </submittedName>
</protein>
<comment type="caution">
    <text evidence="3">The sequence shown here is derived from an EMBL/GenBank/DDBJ whole genome shotgun (WGS) entry which is preliminary data.</text>
</comment>
<dbReference type="Gene3D" id="3.30.460.80">
    <property type="entry name" value="NADH:ubiquinone oxidoreductase, 30kDa subunit"/>
    <property type="match status" value="1"/>
</dbReference>
<dbReference type="AlphaFoldDB" id="A0A7C0XDS3"/>
<dbReference type="SUPFAM" id="SSF143243">
    <property type="entry name" value="Nqo5-like"/>
    <property type="match status" value="1"/>
</dbReference>
<proteinExistence type="inferred from homology"/>
<dbReference type="InterPro" id="IPR001268">
    <property type="entry name" value="NADH_UbQ_OxRdtase_30kDa_su"/>
</dbReference>
<feature type="domain" description="NADH:ubiquinone oxidoreductase 30kDa subunit" evidence="2">
    <location>
        <begin position="38"/>
        <end position="155"/>
    </location>
</feature>
<dbReference type="EMBL" id="DRBW01000210">
    <property type="protein sequence ID" value="HDM90678.1"/>
    <property type="molecule type" value="Genomic_DNA"/>
</dbReference>
<dbReference type="Pfam" id="PF00329">
    <property type="entry name" value="Complex1_30kDa"/>
    <property type="match status" value="1"/>
</dbReference>
<name>A0A7C0XDS3_UNCW3</name>
<dbReference type="GO" id="GO:0008137">
    <property type="term" value="F:NADH dehydrogenase (ubiquinone) activity"/>
    <property type="evidence" value="ECO:0007669"/>
    <property type="project" value="InterPro"/>
</dbReference>
<reference evidence="3" key="1">
    <citation type="journal article" date="2020" name="mSystems">
        <title>Genome- and Community-Level Interaction Insights into Carbon Utilization and Element Cycling Functions of Hydrothermarchaeota in Hydrothermal Sediment.</title>
        <authorList>
            <person name="Zhou Z."/>
            <person name="Liu Y."/>
            <person name="Xu W."/>
            <person name="Pan J."/>
            <person name="Luo Z.H."/>
            <person name="Li M."/>
        </authorList>
    </citation>
    <scope>NUCLEOTIDE SEQUENCE [LARGE SCALE GENOMIC DNA]</scope>
    <source>
        <strain evidence="3">HyVt-237</strain>
    </source>
</reference>
<comment type="similarity">
    <text evidence="1">Belongs to the complex I 30 kDa subunit family.</text>
</comment>
<dbReference type="Proteomes" id="UP000885931">
    <property type="component" value="Unassembled WGS sequence"/>
</dbReference>
<dbReference type="PANTHER" id="PTHR10884:SF14">
    <property type="entry name" value="NADH DEHYDROGENASE [UBIQUINONE] IRON-SULFUR PROTEIN 3, MITOCHONDRIAL"/>
    <property type="match status" value="1"/>
</dbReference>
<evidence type="ECO:0000259" key="2">
    <source>
        <dbReference type="Pfam" id="PF00329"/>
    </source>
</evidence>
<sequence length="184" mass="21892">MERDRAMNGEMEILEKVKRAFGDRIETAPKRERQAEIRVPLELLHPLIGYLKAQGFGHLATISCVDWIEEGEFELVYHLWSYERRFHLLVKTRIDRENPTVETIIPIFRIAETYERELHEMFGIDFPGNPNLTPFLLEDWDGPPPMRRDFDTRKYVEEKYGMVDLTKELWERQEPILEGENGED</sequence>
<dbReference type="InterPro" id="IPR037232">
    <property type="entry name" value="NADH_quin_OxRdtase_su_C/D-like"/>
</dbReference>
<evidence type="ECO:0000313" key="3">
    <source>
        <dbReference type="EMBL" id="HDM90678.1"/>
    </source>
</evidence>